<accession>A0A918NMB7</accession>
<dbReference type="AlphaFoldDB" id="A0A918NMB7"/>
<reference evidence="2" key="2">
    <citation type="submission" date="2020-09" db="EMBL/GenBank/DDBJ databases">
        <authorList>
            <person name="Sun Q."/>
            <person name="Ohkuma M."/>
        </authorList>
    </citation>
    <scope>NUCLEOTIDE SEQUENCE</scope>
    <source>
        <strain evidence="2">JCM 4790</strain>
    </source>
</reference>
<proteinExistence type="predicted"/>
<reference evidence="2" key="1">
    <citation type="journal article" date="2014" name="Int. J. Syst. Evol. Microbiol.">
        <title>Complete genome sequence of Corynebacterium casei LMG S-19264T (=DSM 44701T), isolated from a smear-ripened cheese.</title>
        <authorList>
            <consortium name="US DOE Joint Genome Institute (JGI-PGF)"/>
            <person name="Walter F."/>
            <person name="Albersmeier A."/>
            <person name="Kalinowski J."/>
            <person name="Ruckert C."/>
        </authorList>
    </citation>
    <scope>NUCLEOTIDE SEQUENCE</scope>
    <source>
        <strain evidence="2">JCM 4790</strain>
    </source>
</reference>
<dbReference type="EMBL" id="BMVU01000017">
    <property type="protein sequence ID" value="GGX80467.1"/>
    <property type="molecule type" value="Genomic_DNA"/>
</dbReference>
<feature type="transmembrane region" description="Helical" evidence="1">
    <location>
        <begin position="67"/>
        <end position="85"/>
    </location>
</feature>
<dbReference type="Proteomes" id="UP000619244">
    <property type="component" value="Unassembled WGS sequence"/>
</dbReference>
<comment type="caution">
    <text evidence="2">The sequence shown here is derived from an EMBL/GenBank/DDBJ whole genome shotgun (WGS) entry which is preliminary data.</text>
</comment>
<evidence type="ECO:0000313" key="3">
    <source>
        <dbReference type="Proteomes" id="UP000619244"/>
    </source>
</evidence>
<feature type="transmembrane region" description="Helical" evidence="1">
    <location>
        <begin position="36"/>
        <end position="55"/>
    </location>
</feature>
<evidence type="ECO:0000256" key="1">
    <source>
        <dbReference type="SAM" id="Phobius"/>
    </source>
</evidence>
<sequence>MTTGATDSPAALYGNASLVFGVLGLITAVIVGYVGLAFPVLFGALGVTFGALGLAKRLHRARCVTGLTTGALALLYLVFLLFTFGG</sequence>
<name>A0A918NMB7_9ACTN</name>
<keyword evidence="1" id="KW-0812">Transmembrane</keyword>
<evidence type="ECO:0000313" key="2">
    <source>
        <dbReference type="EMBL" id="GGX80467.1"/>
    </source>
</evidence>
<keyword evidence="1" id="KW-0472">Membrane</keyword>
<keyword evidence="3" id="KW-1185">Reference proteome</keyword>
<feature type="transmembrane region" description="Helical" evidence="1">
    <location>
        <begin position="12"/>
        <end position="30"/>
    </location>
</feature>
<gene>
    <name evidence="2" type="ORF">GCM10010358_38550</name>
</gene>
<protein>
    <submittedName>
        <fullName evidence="2">Uncharacterized protein</fullName>
    </submittedName>
</protein>
<organism evidence="2 3">
    <name type="scientific">Streptomyces minutiscleroticus</name>
    <dbReference type="NCBI Taxonomy" id="68238"/>
    <lineage>
        <taxon>Bacteria</taxon>
        <taxon>Bacillati</taxon>
        <taxon>Actinomycetota</taxon>
        <taxon>Actinomycetes</taxon>
        <taxon>Kitasatosporales</taxon>
        <taxon>Streptomycetaceae</taxon>
        <taxon>Streptomyces</taxon>
    </lineage>
</organism>
<dbReference type="RefSeq" id="WP_190191506.1">
    <property type="nucleotide sequence ID" value="NZ_BMVU01000017.1"/>
</dbReference>
<keyword evidence="1" id="KW-1133">Transmembrane helix</keyword>